<organism evidence="2 3">
    <name type="scientific">Amylocarpus encephaloides</name>
    <dbReference type="NCBI Taxonomy" id="45428"/>
    <lineage>
        <taxon>Eukaryota</taxon>
        <taxon>Fungi</taxon>
        <taxon>Dikarya</taxon>
        <taxon>Ascomycota</taxon>
        <taxon>Pezizomycotina</taxon>
        <taxon>Leotiomycetes</taxon>
        <taxon>Helotiales</taxon>
        <taxon>Helotiales incertae sedis</taxon>
        <taxon>Amylocarpus</taxon>
    </lineage>
</organism>
<feature type="compositionally biased region" description="Polar residues" evidence="1">
    <location>
        <begin position="858"/>
        <end position="910"/>
    </location>
</feature>
<feature type="compositionally biased region" description="Low complexity" evidence="1">
    <location>
        <begin position="542"/>
        <end position="557"/>
    </location>
</feature>
<feature type="compositionally biased region" description="Polar residues" evidence="1">
    <location>
        <begin position="1"/>
        <end position="15"/>
    </location>
</feature>
<feature type="compositionally biased region" description="Basic and acidic residues" evidence="1">
    <location>
        <begin position="689"/>
        <end position="699"/>
    </location>
</feature>
<dbReference type="Proteomes" id="UP000824998">
    <property type="component" value="Unassembled WGS sequence"/>
</dbReference>
<feature type="compositionally biased region" description="Basic and acidic residues" evidence="1">
    <location>
        <begin position="153"/>
        <end position="165"/>
    </location>
</feature>
<proteinExistence type="predicted"/>
<feature type="compositionally biased region" description="Basic and acidic residues" evidence="1">
    <location>
        <begin position="1040"/>
        <end position="1049"/>
    </location>
</feature>
<feature type="region of interest" description="Disordered" evidence="1">
    <location>
        <begin position="1"/>
        <end position="87"/>
    </location>
</feature>
<keyword evidence="3" id="KW-1185">Reference proteome</keyword>
<reference evidence="2" key="1">
    <citation type="journal article" date="2021" name="IMA Fungus">
        <title>Genomic characterization of three marine fungi, including Emericellopsis atlantica sp. nov. with signatures of a generalist lifestyle and marine biomass degradation.</title>
        <authorList>
            <person name="Hagestad O.C."/>
            <person name="Hou L."/>
            <person name="Andersen J.H."/>
            <person name="Hansen E.H."/>
            <person name="Altermark B."/>
            <person name="Li C."/>
            <person name="Kuhnert E."/>
            <person name="Cox R.J."/>
            <person name="Crous P.W."/>
            <person name="Spatafora J.W."/>
            <person name="Lail K."/>
            <person name="Amirebrahimi M."/>
            <person name="Lipzen A."/>
            <person name="Pangilinan J."/>
            <person name="Andreopoulos W."/>
            <person name="Hayes R.D."/>
            <person name="Ng V."/>
            <person name="Grigoriev I.V."/>
            <person name="Jackson S.A."/>
            <person name="Sutton T.D.S."/>
            <person name="Dobson A.D.W."/>
            <person name="Rama T."/>
        </authorList>
    </citation>
    <scope>NUCLEOTIDE SEQUENCE</scope>
    <source>
        <strain evidence="2">TRa018bII</strain>
    </source>
</reference>
<feature type="compositionally biased region" description="Polar residues" evidence="1">
    <location>
        <begin position="528"/>
        <end position="539"/>
    </location>
</feature>
<feature type="compositionally biased region" description="Polar residues" evidence="1">
    <location>
        <begin position="1015"/>
        <end position="1029"/>
    </location>
</feature>
<feature type="compositionally biased region" description="Polar residues" evidence="1">
    <location>
        <begin position="637"/>
        <end position="658"/>
    </location>
</feature>
<feature type="compositionally biased region" description="Low complexity" evidence="1">
    <location>
        <begin position="318"/>
        <end position="337"/>
    </location>
</feature>
<comment type="caution">
    <text evidence="2">The sequence shown here is derived from an EMBL/GenBank/DDBJ whole genome shotgun (WGS) entry which is preliminary data.</text>
</comment>
<feature type="compositionally biased region" description="Polar residues" evidence="1">
    <location>
        <begin position="919"/>
        <end position="929"/>
    </location>
</feature>
<evidence type="ECO:0000256" key="1">
    <source>
        <dbReference type="SAM" id="MobiDB-lite"/>
    </source>
</evidence>
<feature type="compositionally biased region" description="Polar residues" evidence="1">
    <location>
        <begin position="558"/>
        <end position="593"/>
    </location>
</feature>
<feature type="region of interest" description="Disordered" evidence="1">
    <location>
        <begin position="145"/>
        <end position="165"/>
    </location>
</feature>
<feature type="region of interest" description="Disordered" evidence="1">
    <location>
        <begin position="239"/>
        <end position="387"/>
    </location>
</feature>
<dbReference type="AlphaFoldDB" id="A0A9P8C6K6"/>
<feature type="region of interest" description="Disordered" evidence="1">
    <location>
        <begin position="489"/>
        <end position="790"/>
    </location>
</feature>
<dbReference type="OrthoDB" id="5243398at2759"/>
<feature type="region of interest" description="Disordered" evidence="1">
    <location>
        <begin position="807"/>
        <end position="929"/>
    </location>
</feature>
<accession>A0A9P8C6K6</accession>
<evidence type="ECO:0000313" key="3">
    <source>
        <dbReference type="Proteomes" id="UP000824998"/>
    </source>
</evidence>
<feature type="compositionally biased region" description="Pro residues" evidence="1">
    <location>
        <begin position="614"/>
        <end position="623"/>
    </location>
</feature>
<feature type="region of interest" description="Disordered" evidence="1">
    <location>
        <begin position="967"/>
        <end position="1057"/>
    </location>
</feature>
<name>A0A9P8C6K6_9HELO</name>
<gene>
    <name evidence="2" type="ORF">BJ875DRAFT_22186</name>
</gene>
<evidence type="ECO:0000313" key="2">
    <source>
        <dbReference type="EMBL" id="KAG9234121.1"/>
    </source>
</evidence>
<feature type="compositionally biased region" description="Polar residues" evidence="1">
    <location>
        <begin position="807"/>
        <end position="844"/>
    </location>
</feature>
<feature type="compositionally biased region" description="Low complexity" evidence="1">
    <location>
        <begin position="717"/>
        <end position="761"/>
    </location>
</feature>
<feature type="compositionally biased region" description="Polar residues" evidence="1">
    <location>
        <begin position="700"/>
        <end position="716"/>
    </location>
</feature>
<feature type="compositionally biased region" description="Low complexity" evidence="1">
    <location>
        <begin position="515"/>
        <end position="527"/>
    </location>
</feature>
<feature type="compositionally biased region" description="Basic residues" evidence="1">
    <location>
        <begin position="348"/>
        <end position="363"/>
    </location>
</feature>
<feature type="compositionally biased region" description="Polar residues" evidence="1">
    <location>
        <begin position="32"/>
        <end position="44"/>
    </location>
</feature>
<feature type="region of interest" description="Disordered" evidence="1">
    <location>
        <begin position="429"/>
        <end position="460"/>
    </location>
</feature>
<protein>
    <submittedName>
        <fullName evidence="2">Uncharacterized protein</fullName>
    </submittedName>
</protein>
<dbReference type="EMBL" id="MU251474">
    <property type="protein sequence ID" value="KAG9234121.1"/>
    <property type="molecule type" value="Genomic_DNA"/>
</dbReference>
<feature type="compositionally biased region" description="Polar residues" evidence="1">
    <location>
        <begin position="975"/>
        <end position="994"/>
    </location>
</feature>
<feature type="compositionally biased region" description="Polar residues" evidence="1">
    <location>
        <begin position="766"/>
        <end position="790"/>
    </location>
</feature>
<feature type="compositionally biased region" description="Polar residues" evidence="1">
    <location>
        <begin position="666"/>
        <end position="682"/>
    </location>
</feature>
<sequence length="1057" mass="112307">MAQASRPPSGQNTDRPSLVAPPCSAPPKLDGLNSSAARLSQHQHQPGLVDRSPQSIIEGILGPNKDGRVRNPIPSKLKGRTNNKQGNFGVMHIAGIKKHEPQGRDAAARRTSEITASRAKAAQQEKYVPPIKRGLEATLHDVTHITNRGSPFGRDDKRQARPLAPDETKMEQARLLTLLRSINPITVVDQICKAVAYFGGIPGAPPPKDGIFPESANTRETGALFIGWLAEIFPDVSATKPTEFMKPPGGKKSRPSQGQQVTASPADAAASGEEPNSRNGYGFGPAVSAPSWGLPQNLAEVNPQPLTVPDTTNEQNKQPVQPGQQQAPVTPAQALAADMTSNATSASTKRRGRGRPKGSTNKKMRGDDQQGDFAVDGMNNGHMDGQNMASDMLQAQDLGGVSNASPQDQGQLALHLAVKQSVVPVAKAPQVSQYSDQSWQTNPQKDHLGESSVTIPDELSPEERAVLVAFRNGGPDGAMSAVSAVSGAMAPIPSPVAPTKGPAEGGAKRKRAPTKPKATPTLPLNTAIPNSTAASSTGYGSQGSPQAQQQQLQKQIQHTPKVQQNQHSIPQMQHLQSQVPQRPSGNGPMSNANDDLAINMAKDAMQWGQIEAIPPAPTAPPPAKRQRQRKPKVPATASVTTIEPPSRTQTASVTSTATPILPPSTIPDSQDVASQQNSQPNIPVSRPTEGLEAHFERFATHTTHQNGRSHTPTIMPQQQKQQQHVLQQSKPSSVPPQQSTPHIPQQMQQQKSQQGTQQSLQRNDMKTAQDSASRPPSAFYNQRSKSATTYQQYPPHQASQLYVAQPASPQIGSSNSYRTNNSHTMAQSTMSQNSLAQASPQFSQPEAYRTASPHIAQPSPSFSQNESNYRTTSSHNMAQASPSFSQAENPYKTPSTHSLTQGTSAYSTSRSHVHAPSTHPGQPQNHYHQFSESPYIDLPIPLQSLGHTGGGSAASLGGYGQGLGSLGGASNAPSNSHSRATDGSASVYGATSSGLGPFESTADNLLRMPRGPVSGGSNPANTHAQSPFGRTSGGMDSAFENEHEMREQLLRGMGSQR</sequence>
<feature type="compositionally biased region" description="Polar residues" evidence="1">
    <location>
        <begin position="430"/>
        <end position="443"/>
    </location>
</feature>